<dbReference type="InterPro" id="IPR036394">
    <property type="entry name" value="Ribosomal_uL22_sf"/>
</dbReference>
<evidence type="ECO:0000256" key="2">
    <source>
        <dbReference type="ARBA" id="ARBA00009451"/>
    </source>
</evidence>
<evidence type="ECO:0000256" key="12">
    <source>
        <dbReference type="RuleBase" id="RU004006"/>
    </source>
</evidence>
<protein>
    <recommendedName>
        <fullName evidence="9 10">Large ribosomal subunit protein uL22</fullName>
    </recommendedName>
</protein>
<evidence type="ECO:0000256" key="7">
    <source>
        <dbReference type="ARBA" id="ARBA00023274"/>
    </source>
</evidence>
<evidence type="ECO:0000256" key="14">
    <source>
        <dbReference type="SAM" id="MobiDB-lite"/>
    </source>
</evidence>
<keyword evidence="7 10" id="KW-0687">Ribonucleoprotein</keyword>
<feature type="compositionally biased region" description="Acidic residues" evidence="14">
    <location>
        <begin position="220"/>
        <end position="229"/>
    </location>
</feature>
<accession>A0ABV6C4Z6</accession>
<name>A0ABV6C4Z6_9ACTN</name>
<dbReference type="Proteomes" id="UP001589788">
    <property type="component" value="Unassembled WGS sequence"/>
</dbReference>
<evidence type="ECO:0000313" key="16">
    <source>
        <dbReference type="Proteomes" id="UP001589788"/>
    </source>
</evidence>
<dbReference type="InterPro" id="IPR018260">
    <property type="entry name" value="Ribosomal_uL22_CS"/>
</dbReference>
<evidence type="ECO:0000256" key="5">
    <source>
        <dbReference type="ARBA" id="ARBA00022884"/>
    </source>
</evidence>
<dbReference type="InterPro" id="IPR005727">
    <property type="entry name" value="Ribosomal_uL22_bac/chlpt-type"/>
</dbReference>
<evidence type="ECO:0000256" key="11">
    <source>
        <dbReference type="RuleBase" id="RU004005"/>
    </source>
</evidence>
<dbReference type="SUPFAM" id="SSF54843">
    <property type="entry name" value="Ribosomal protein L22"/>
    <property type="match status" value="1"/>
</dbReference>
<comment type="function">
    <text evidence="10 13">This protein binds specifically to 23S rRNA; its binding is stimulated by other ribosomal proteins, e.g., L4, L17, and L20. It is important during the early stages of 50S assembly. It makes multiple contacts with different domains of the 23S rRNA in the assembled 50S subunit and ribosome.</text>
</comment>
<evidence type="ECO:0000256" key="6">
    <source>
        <dbReference type="ARBA" id="ARBA00022980"/>
    </source>
</evidence>
<dbReference type="InterPro" id="IPR047867">
    <property type="entry name" value="Ribosomal_uL22_bac/org-type"/>
</dbReference>
<dbReference type="PANTHER" id="PTHR13501">
    <property type="entry name" value="CHLOROPLAST 50S RIBOSOMAL PROTEIN L22-RELATED"/>
    <property type="match status" value="1"/>
</dbReference>
<sequence length="229" mass="24418">MAGPKTNERPGTRAVLRHCRMSASKARQVLDLVRGEDVDRAEEILRATPREAARVVAKVLASAVANAAHNDGLDPEELYVAACYADEGTTLKRWRPRARGRATRIRKRSCHITVIVARLPEERLARRRARAASAAAQRARRVAASRREEVPARAPEVEEPTQEETAPGAVTGEGSGVAQTEAGPESTTAEGAQAAEPDLAEASDQEEEGQAAAAEPAGAAEDETEGTED</sequence>
<dbReference type="EMBL" id="JBHLYQ010000029">
    <property type="protein sequence ID" value="MFC0081374.1"/>
    <property type="molecule type" value="Genomic_DNA"/>
</dbReference>
<evidence type="ECO:0000313" key="15">
    <source>
        <dbReference type="EMBL" id="MFC0081374.1"/>
    </source>
</evidence>
<evidence type="ECO:0000256" key="10">
    <source>
        <dbReference type="HAMAP-Rule" id="MF_01331"/>
    </source>
</evidence>
<keyword evidence="16" id="KW-1185">Reference proteome</keyword>
<dbReference type="NCBIfam" id="TIGR01044">
    <property type="entry name" value="rplV_bact"/>
    <property type="match status" value="1"/>
</dbReference>
<evidence type="ECO:0000256" key="1">
    <source>
        <dbReference type="ARBA" id="ARBA00003478"/>
    </source>
</evidence>
<comment type="function">
    <text evidence="1 10">The globular domain of the protein is located near the polypeptide exit tunnel on the outside of the subunit, while an extended beta-hairpin is found that lines the wall of the exit tunnel in the center of the 70S ribosome.</text>
</comment>
<keyword evidence="5 10" id="KW-0694">RNA-binding</keyword>
<keyword evidence="6 10" id="KW-0689">Ribosomal protein</keyword>
<evidence type="ECO:0000256" key="8">
    <source>
        <dbReference type="ARBA" id="ARBA00025084"/>
    </source>
</evidence>
<comment type="subunit">
    <text evidence="3 10 12">Part of the 50S ribosomal subunit.</text>
</comment>
<evidence type="ECO:0000256" key="9">
    <source>
        <dbReference type="ARBA" id="ARBA00035207"/>
    </source>
</evidence>
<comment type="similarity">
    <text evidence="2 10 11">Belongs to the universal ribosomal protein uL22 family.</text>
</comment>
<proteinExistence type="inferred from homology"/>
<comment type="function">
    <text evidence="8">This protein binds specifically to 23S rRNA; its binding is stimulated by other ribosomal proteins, e.g. L4, L17, and L20. It is important during the early stages of 50S assembly. It makes multiple contacts with different domains of the 23S rRNA in the assembled 50S subunit and ribosome.</text>
</comment>
<dbReference type="RefSeq" id="WP_377788583.1">
    <property type="nucleotide sequence ID" value="NZ_JBHLYQ010000029.1"/>
</dbReference>
<dbReference type="CDD" id="cd00336">
    <property type="entry name" value="Ribosomal_L22"/>
    <property type="match status" value="1"/>
</dbReference>
<gene>
    <name evidence="10 15" type="primary">rplV</name>
    <name evidence="15" type="ORF">ACFFRE_04285</name>
</gene>
<evidence type="ECO:0000256" key="4">
    <source>
        <dbReference type="ARBA" id="ARBA00022730"/>
    </source>
</evidence>
<keyword evidence="4 10" id="KW-0699">rRNA-binding</keyword>
<feature type="compositionally biased region" description="Acidic residues" evidence="14">
    <location>
        <begin position="198"/>
        <end position="209"/>
    </location>
</feature>
<reference evidence="15 16" key="1">
    <citation type="submission" date="2024-09" db="EMBL/GenBank/DDBJ databases">
        <authorList>
            <person name="Sun Q."/>
            <person name="Mori K."/>
        </authorList>
    </citation>
    <scope>NUCLEOTIDE SEQUENCE [LARGE SCALE GENOMIC DNA]</scope>
    <source>
        <strain evidence="15 16">JCM 15389</strain>
    </source>
</reference>
<comment type="caution">
    <text evidence="15">The sequence shown here is derived from an EMBL/GenBank/DDBJ whole genome shotgun (WGS) entry which is preliminary data.</text>
</comment>
<evidence type="ECO:0000256" key="13">
    <source>
        <dbReference type="RuleBase" id="RU004008"/>
    </source>
</evidence>
<evidence type="ECO:0000256" key="3">
    <source>
        <dbReference type="ARBA" id="ARBA00011838"/>
    </source>
</evidence>
<dbReference type="PANTHER" id="PTHR13501:SF8">
    <property type="entry name" value="LARGE RIBOSOMAL SUBUNIT PROTEIN UL22M"/>
    <property type="match status" value="1"/>
</dbReference>
<dbReference type="InterPro" id="IPR001063">
    <property type="entry name" value="Ribosomal_uL22"/>
</dbReference>
<feature type="compositionally biased region" description="Low complexity" evidence="14">
    <location>
        <begin position="210"/>
        <end position="219"/>
    </location>
</feature>
<dbReference type="Pfam" id="PF00237">
    <property type="entry name" value="Ribosomal_L22"/>
    <property type="match status" value="1"/>
</dbReference>
<organism evidence="15 16">
    <name type="scientific">Aciditerrimonas ferrireducens</name>
    <dbReference type="NCBI Taxonomy" id="667306"/>
    <lineage>
        <taxon>Bacteria</taxon>
        <taxon>Bacillati</taxon>
        <taxon>Actinomycetota</taxon>
        <taxon>Acidimicrobiia</taxon>
        <taxon>Acidimicrobiales</taxon>
        <taxon>Acidimicrobiaceae</taxon>
        <taxon>Aciditerrimonas</taxon>
    </lineage>
</organism>
<dbReference type="PROSITE" id="PS00464">
    <property type="entry name" value="RIBOSOMAL_L22"/>
    <property type="match status" value="1"/>
</dbReference>
<feature type="region of interest" description="Disordered" evidence="14">
    <location>
        <begin position="139"/>
        <end position="229"/>
    </location>
</feature>
<dbReference type="GO" id="GO:0005840">
    <property type="term" value="C:ribosome"/>
    <property type="evidence" value="ECO:0007669"/>
    <property type="project" value="UniProtKB-KW"/>
</dbReference>
<dbReference type="HAMAP" id="MF_01331_B">
    <property type="entry name" value="Ribosomal_uL22_B"/>
    <property type="match status" value="1"/>
</dbReference>
<dbReference type="Gene3D" id="3.90.470.10">
    <property type="entry name" value="Ribosomal protein L22/L17"/>
    <property type="match status" value="1"/>
</dbReference>